<sequence>MIINWQEFTPIASLIGGAILGLGAVFLIIFKGRIAGISGIIGALMQFQNTPKDHYLWRILFLLGLIGSYQIYSIIFGAPTIEINTNSIELVIAGLLVGFGTRMGSGCTSGHGVCGLGRLSTRSLVATLSFMTSGFIVCYLLLHWIN</sequence>
<dbReference type="InterPro" id="IPR007272">
    <property type="entry name" value="Sulf_transp_TsuA/YedE"/>
</dbReference>
<evidence type="ECO:0000256" key="1">
    <source>
        <dbReference type="ARBA" id="ARBA00004429"/>
    </source>
</evidence>
<dbReference type="Pfam" id="PF04143">
    <property type="entry name" value="Sulf_transp"/>
    <property type="match status" value="1"/>
</dbReference>
<keyword evidence="6 9" id="KW-1133">Transmembrane helix</keyword>
<dbReference type="GO" id="GO:0005886">
    <property type="term" value="C:plasma membrane"/>
    <property type="evidence" value="ECO:0007669"/>
    <property type="project" value="UniProtKB-SubCell"/>
</dbReference>
<comment type="similarity">
    <text evidence="8">Belongs to the TsuA/YedE (TC 9.B.102) family.</text>
</comment>
<protein>
    <submittedName>
        <fullName evidence="10">Membrane protein YedE/YeeE</fullName>
    </submittedName>
</protein>
<dbReference type="PANTHER" id="PTHR30574:SF1">
    <property type="entry name" value="SULPHUR TRANSPORT DOMAIN-CONTAINING PROTEIN"/>
    <property type="match status" value="1"/>
</dbReference>
<keyword evidence="3" id="KW-1003">Cell membrane</keyword>
<evidence type="ECO:0000256" key="5">
    <source>
        <dbReference type="ARBA" id="ARBA00022692"/>
    </source>
</evidence>
<comment type="subcellular location">
    <subcellularLocation>
        <location evidence="1">Cell inner membrane</location>
        <topology evidence="1">Multi-pass membrane protein</topology>
    </subcellularLocation>
</comment>
<comment type="caution">
    <text evidence="10">The sequence shown here is derived from an EMBL/GenBank/DDBJ whole genome shotgun (WGS) entry which is preliminary data.</text>
</comment>
<dbReference type="AlphaFoldDB" id="A0AA43S6Y3"/>
<evidence type="ECO:0000256" key="3">
    <source>
        <dbReference type="ARBA" id="ARBA00022475"/>
    </source>
</evidence>
<name>A0AA43S6Y3_9BURK</name>
<evidence type="ECO:0000256" key="6">
    <source>
        <dbReference type="ARBA" id="ARBA00022989"/>
    </source>
</evidence>
<keyword evidence="11" id="KW-1185">Reference proteome</keyword>
<feature type="transmembrane region" description="Helical" evidence="9">
    <location>
        <begin position="124"/>
        <end position="145"/>
    </location>
</feature>
<keyword evidence="5 9" id="KW-0812">Transmembrane</keyword>
<keyword evidence="2" id="KW-0813">Transport</keyword>
<organism evidence="10 11">
    <name type="scientific">Polynucleobacter sphagniphilus</name>
    <dbReference type="NCBI Taxonomy" id="1743169"/>
    <lineage>
        <taxon>Bacteria</taxon>
        <taxon>Pseudomonadati</taxon>
        <taxon>Pseudomonadota</taxon>
        <taxon>Betaproteobacteria</taxon>
        <taxon>Burkholderiales</taxon>
        <taxon>Burkholderiaceae</taxon>
        <taxon>Polynucleobacter</taxon>
    </lineage>
</organism>
<accession>A0AA43S6Y3</accession>
<evidence type="ECO:0000256" key="7">
    <source>
        <dbReference type="ARBA" id="ARBA00023136"/>
    </source>
</evidence>
<keyword evidence="7 9" id="KW-0472">Membrane</keyword>
<feature type="transmembrane region" description="Helical" evidence="9">
    <location>
        <begin position="12"/>
        <end position="34"/>
    </location>
</feature>
<dbReference type="Proteomes" id="UP001161160">
    <property type="component" value="Unassembled WGS sequence"/>
</dbReference>
<dbReference type="GeneID" id="83595441"/>
<keyword evidence="4" id="KW-0997">Cell inner membrane</keyword>
<evidence type="ECO:0000256" key="4">
    <source>
        <dbReference type="ARBA" id="ARBA00022519"/>
    </source>
</evidence>
<dbReference type="PANTHER" id="PTHR30574">
    <property type="entry name" value="INNER MEMBRANE PROTEIN YEDE"/>
    <property type="match status" value="1"/>
</dbReference>
<gene>
    <name evidence="10" type="ORF">M2127_002332</name>
</gene>
<reference evidence="10" key="1">
    <citation type="submission" date="2023-04" db="EMBL/GenBank/DDBJ databases">
        <title>Genome Encyclopedia of Bacteria and Archaea VI: Functional Genomics of Type Strains.</title>
        <authorList>
            <person name="Whitman W."/>
        </authorList>
    </citation>
    <scope>NUCLEOTIDE SEQUENCE</scope>
    <source>
        <strain evidence="10">Enz.4-51</strain>
    </source>
</reference>
<evidence type="ECO:0000256" key="9">
    <source>
        <dbReference type="SAM" id="Phobius"/>
    </source>
</evidence>
<evidence type="ECO:0000313" key="10">
    <source>
        <dbReference type="EMBL" id="MDH6505002.1"/>
    </source>
</evidence>
<evidence type="ECO:0000256" key="2">
    <source>
        <dbReference type="ARBA" id="ARBA00022448"/>
    </source>
</evidence>
<dbReference type="RefSeq" id="WP_280742433.1">
    <property type="nucleotide sequence ID" value="NZ_JARXVX010000001.1"/>
</dbReference>
<evidence type="ECO:0000313" key="11">
    <source>
        <dbReference type="Proteomes" id="UP001161160"/>
    </source>
</evidence>
<dbReference type="EMBL" id="JARXYA010000027">
    <property type="protein sequence ID" value="MDH6505002.1"/>
    <property type="molecule type" value="Genomic_DNA"/>
</dbReference>
<feature type="transmembrane region" description="Helical" evidence="9">
    <location>
        <begin position="55"/>
        <end position="75"/>
    </location>
</feature>
<evidence type="ECO:0000256" key="8">
    <source>
        <dbReference type="ARBA" id="ARBA00035655"/>
    </source>
</evidence>
<proteinExistence type="inferred from homology"/>